<keyword evidence="3" id="KW-0274">FAD</keyword>
<dbReference type="GO" id="GO:0004497">
    <property type="term" value="F:monooxygenase activity"/>
    <property type="evidence" value="ECO:0007669"/>
    <property type="project" value="UniProtKB-KW"/>
</dbReference>
<evidence type="ECO:0000313" key="8">
    <source>
        <dbReference type="EMBL" id="KEQ72641.1"/>
    </source>
</evidence>
<evidence type="ECO:0000256" key="3">
    <source>
        <dbReference type="ARBA" id="ARBA00022827"/>
    </source>
</evidence>
<dbReference type="PANTHER" id="PTHR13789:SF314">
    <property type="entry name" value="FAD-BINDING DOMAIN-CONTAINING PROTEIN"/>
    <property type="match status" value="1"/>
</dbReference>
<dbReference type="PANTHER" id="PTHR13789">
    <property type="entry name" value="MONOOXYGENASE"/>
    <property type="match status" value="1"/>
</dbReference>
<comment type="similarity">
    <text evidence="1">Belongs to the paxM FAD-dependent monooxygenase family.</text>
</comment>
<keyword evidence="5" id="KW-0503">Monooxygenase</keyword>
<evidence type="ECO:0000256" key="4">
    <source>
        <dbReference type="ARBA" id="ARBA00023002"/>
    </source>
</evidence>
<keyword evidence="9" id="KW-1185">Reference proteome</keyword>
<proteinExistence type="inferred from homology"/>
<evidence type="ECO:0000259" key="7">
    <source>
        <dbReference type="Pfam" id="PF01494"/>
    </source>
</evidence>
<evidence type="ECO:0000256" key="2">
    <source>
        <dbReference type="ARBA" id="ARBA00022630"/>
    </source>
</evidence>
<keyword evidence="4" id="KW-0560">Oxidoreductase</keyword>
<dbReference type="GeneID" id="25410825"/>
<keyword evidence="6" id="KW-0732">Signal</keyword>
<dbReference type="Proteomes" id="UP000027730">
    <property type="component" value="Unassembled WGS sequence"/>
</dbReference>
<dbReference type="Pfam" id="PF01494">
    <property type="entry name" value="FAD_binding_3"/>
    <property type="match status" value="1"/>
</dbReference>
<dbReference type="RefSeq" id="XP_013426536.1">
    <property type="nucleotide sequence ID" value="XM_013571082.1"/>
</dbReference>
<keyword evidence="2" id="KW-0285">Flavoprotein</keyword>
<dbReference type="AlphaFoldDB" id="A0A074XDH2"/>
<feature type="chain" id="PRO_5001702243" evidence="6">
    <location>
        <begin position="21"/>
        <end position="410"/>
    </location>
</feature>
<dbReference type="GO" id="GO:0071949">
    <property type="term" value="F:FAD binding"/>
    <property type="evidence" value="ECO:0007669"/>
    <property type="project" value="InterPro"/>
</dbReference>
<evidence type="ECO:0000256" key="1">
    <source>
        <dbReference type="ARBA" id="ARBA00007992"/>
    </source>
</evidence>
<dbReference type="InterPro" id="IPR036188">
    <property type="entry name" value="FAD/NAD-bd_sf"/>
</dbReference>
<feature type="signal peptide" evidence="6">
    <location>
        <begin position="1"/>
        <end position="20"/>
    </location>
</feature>
<accession>A0A074XDH2</accession>
<dbReference type="OrthoDB" id="9993796at2759"/>
<dbReference type="PRINTS" id="PR00420">
    <property type="entry name" value="RNGMNOXGNASE"/>
</dbReference>
<feature type="domain" description="FAD-binding" evidence="7">
    <location>
        <begin position="159"/>
        <end position="361"/>
    </location>
</feature>
<dbReference type="InterPro" id="IPR050493">
    <property type="entry name" value="FAD-dep_Monooxygenase_BioMet"/>
</dbReference>
<reference evidence="8 9" key="1">
    <citation type="journal article" date="2014" name="BMC Genomics">
        <title>Genome sequencing of four Aureobasidium pullulans varieties: biotechnological potential, stress tolerance, and description of new species.</title>
        <authorList>
            <person name="Gostin Ar C."/>
            <person name="Ohm R.A."/>
            <person name="Kogej T."/>
            <person name="Sonjak S."/>
            <person name="Turk M."/>
            <person name="Zajc J."/>
            <person name="Zalar P."/>
            <person name="Grube M."/>
            <person name="Sun H."/>
            <person name="Han J."/>
            <person name="Sharma A."/>
            <person name="Chiniquy J."/>
            <person name="Ngan C.Y."/>
            <person name="Lipzen A."/>
            <person name="Barry K."/>
            <person name="Grigoriev I.V."/>
            <person name="Gunde-Cimerman N."/>
        </authorList>
    </citation>
    <scope>NUCLEOTIDE SEQUENCE [LARGE SCALE GENOMIC DNA]</scope>
    <source>
        <strain evidence="8 9">CBS 147.97</strain>
    </source>
</reference>
<protein>
    <submittedName>
        <fullName evidence="8">FAD binding domain protein</fullName>
    </submittedName>
</protein>
<dbReference type="InterPro" id="IPR002938">
    <property type="entry name" value="FAD-bd"/>
</dbReference>
<dbReference type="SUPFAM" id="SSF51905">
    <property type="entry name" value="FAD/NAD(P)-binding domain"/>
    <property type="match status" value="1"/>
</dbReference>
<name>A0A074XDH2_9PEZI</name>
<dbReference type="SUPFAM" id="SSF54373">
    <property type="entry name" value="FAD-linked reductases, C-terminal domain"/>
    <property type="match status" value="1"/>
</dbReference>
<dbReference type="STRING" id="1043004.A0A074XDH2"/>
<evidence type="ECO:0000313" key="9">
    <source>
        <dbReference type="Proteomes" id="UP000027730"/>
    </source>
</evidence>
<dbReference type="EMBL" id="KL584711">
    <property type="protein sequence ID" value="KEQ72641.1"/>
    <property type="molecule type" value="Genomic_DNA"/>
</dbReference>
<organism evidence="8 9">
    <name type="scientific">Aureobasidium namibiae CBS 147.97</name>
    <dbReference type="NCBI Taxonomy" id="1043004"/>
    <lineage>
        <taxon>Eukaryota</taxon>
        <taxon>Fungi</taxon>
        <taxon>Dikarya</taxon>
        <taxon>Ascomycota</taxon>
        <taxon>Pezizomycotina</taxon>
        <taxon>Dothideomycetes</taxon>
        <taxon>Dothideomycetidae</taxon>
        <taxon>Dothideales</taxon>
        <taxon>Saccotheciaceae</taxon>
        <taxon>Aureobasidium</taxon>
    </lineage>
</organism>
<dbReference type="HOGENOM" id="CLU_009665_19_0_1"/>
<evidence type="ECO:0000256" key="5">
    <source>
        <dbReference type="ARBA" id="ARBA00023033"/>
    </source>
</evidence>
<evidence type="ECO:0000256" key="6">
    <source>
        <dbReference type="SAM" id="SignalP"/>
    </source>
</evidence>
<gene>
    <name evidence="8" type="ORF">M436DRAFT_48136</name>
</gene>
<sequence length="410" mass="45311">MSKPLSVTIIGAGLAGLLSARVLREDHNVTVLERWSGGNEHGAAINMGPNGSKIAKALGFKPENAGSLSASEGIHYNEKGDMTFASKFGDLASKFGGEWYFQHRADLWDEFRRLATAPSEDLGIGGKPATIVWGCDVVDVDVESGLVTLTDGRKFESDLVVADGIKSLVRVKVVGDEAFRTARPSGSSAFRFTLPRDVVENMDPEFRAIDRTKPAILQIYEGVGRQAVIYPCRNFDLVNVGCIASDELIGHETTESWSATGTLEDLLRVYEGFDPKLLSIFKQAKDIRLWQLRDQDPLPTYIKGRTVIIGDAAHAMTPHQGQGGNQAIEDAEGFFLFKGQRINRASVPSILQDFDRVRRKRASTIQMHTRDQHGRKDPSKMWKYTQYNFTYPGICECLERLNAGAEMIAI</sequence>
<dbReference type="Gene3D" id="3.50.50.60">
    <property type="entry name" value="FAD/NAD(P)-binding domain"/>
    <property type="match status" value="1"/>
</dbReference>